<dbReference type="STRING" id="1789004.FEMY_16700"/>
<feature type="domain" description="TadE-like" evidence="2">
    <location>
        <begin position="6"/>
        <end position="48"/>
    </location>
</feature>
<name>A0A149VX73_9PROT</name>
<dbReference type="EMBL" id="LRRD01000036">
    <property type="protein sequence ID" value="KXW57817.1"/>
    <property type="molecule type" value="Genomic_DNA"/>
</dbReference>
<dbReference type="OrthoDB" id="6165442at2"/>
<proteinExistence type="predicted"/>
<evidence type="ECO:0000256" key="1">
    <source>
        <dbReference type="SAM" id="Phobius"/>
    </source>
</evidence>
<dbReference type="InterPro" id="IPR012495">
    <property type="entry name" value="TadE-like_dom"/>
</dbReference>
<comment type="caution">
    <text evidence="3">The sequence shown here is derived from an EMBL/GenBank/DDBJ whole genome shotgun (WGS) entry which is preliminary data.</text>
</comment>
<feature type="transmembrane region" description="Helical" evidence="1">
    <location>
        <begin position="12"/>
        <end position="34"/>
    </location>
</feature>
<keyword evidence="1" id="KW-1133">Transmembrane helix</keyword>
<evidence type="ECO:0000313" key="3">
    <source>
        <dbReference type="EMBL" id="KXW57817.1"/>
    </source>
</evidence>
<dbReference type="PATRIC" id="fig|1789004.3.peg.1702"/>
<keyword evidence="1" id="KW-0812">Transmembrane</keyword>
<gene>
    <name evidence="3" type="ORF">FEMY_16700</name>
</gene>
<keyword evidence="4" id="KW-1185">Reference proteome</keyword>
<reference evidence="3 4" key="1">
    <citation type="submission" date="2016-01" db="EMBL/GenBank/DDBJ databases">
        <title>Genome sequence of the acidophilic iron oxidising Ferrovum strain Z-31.</title>
        <authorList>
            <person name="Poehlein A."/>
            <person name="Ullrich S.R."/>
            <person name="Schloemann M."/>
            <person name="Muehling M."/>
            <person name="Daniel R."/>
        </authorList>
    </citation>
    <scope>NUCLEOTIDE SEQUENCE [LARGE SCALE GENOMIC DNA]</scope>
    <source>
        <strain evidence="3 4">Z-31</strain>
    </source>
</reference>
<evidence type="ECO:0000313" key="4">
    <source>
        <dbReference type="Proteomes" id="UP000075653"/>
    </source>
</evidence>
<keyword evidence="1" id="KW-0472">Membrane</keyword>
<organism evidence="3 4">
    <name type="scientific">Ferrovum myxofaciens</name>
    <dbReference type="NCBI Taxonomy" id="416213"/>
    <lineage>
        <taxon>Bacteria</taxon>
        <taxon>Pseudomonadati</taxon>
        <taxon>Pseudomonadota</taxon>
        <taxon>Betaproteobacteria</taxon>
        <taxon>Ferrovales</taxon>
        <taxon>Ferrovaceae</taxon>
        <taxon>Ferrovum</taxon>
    </lineage>
</organism>
<dbReference type="AlphaFoldDB" id="A0A149VX73"/>
<sequence>MSSERGVAAVEFALIFPLMLLLMFGIIEFGTLMYDQIMVTNAAREGARWGSAQSVSLAHPVSCSDPGINAIQGSSPCSGSGSGTACMVASNYAANTLISYQGGSNNSPTVTVNCMNNNGAAIEVTVQYTFQGLGLGSLSAVQGSNNLSSKAVMYYE</sequence>
<evidence type="ECO:0000259" key="2">
    <source>
        <dbReference type="Pfam" id="PF07811"/>
    </source>
</evidence>
<protein>
    <submittedName>
        <fullName evidence="3">TadE-like protein</fullName>
    </submittedName>
</protein>
<dbReference type="RefSeq" id="WP_031598675.1">
    <property type="nucleotide sequence ID" value="NZ_JPOQ01000145.1"/>
</dbReference>
<dbReference type="Proteomes" id="UP000075653">
    <property type="component" value="Unassembled WGS sequence"/>
</dbReference>
<dbReference type="Pfam" id="PF07811">
    <property type="entry name" value="TadE"/>
    <property type="match status" value="1"/>
</dbReference>
<accession>A0A149VX73</accession>